<evidence type="ECO:0000313" key="5">
    <source>
        <dbReference type="Proteomes" id="UP001492380"/>
    </source>
</evidence>
<dbReference type="Proteomes" id="UP001492380">
    <property type="component" value="Unassembled WGS sequence"/>
</dbReference>
<feature type="region of interest" description="Disordered" evidence="1">
    <location>
        <begin position="1"/>
        <end position="67"/>
    </location>
</feature>
<feature type="transmembrane region" description="Helical" evidence="2">
    <location>
        <begin position="656"/>
        <end position="681"/>
    </location>
</feature>
<feature type="transmembrane region" description="Helical" evidence="2">
    <location>
        <begin position="216"/>
        <end position="237"/>
    </location>
</feature>
<sequence length="750" mass="84644">MDSPHSSREGERIHLQEFTHGDDNGCTEEAEVDIAPDNQSVQSPIPSTRSASPNFNPHQDSLSSTSLDSFSNGNKTLSPAWLRKILDNITPSYWTRKKEVYEWRVGCFLGCVMAFAVLCTNIGLLVAGARTEEGFKSGFATLSTGSSSHISKLSTFYHVLINVLSTILLSASNYVMQIMSNPTREDLDKAHQSGDWLDVGVLSLRNIVRFPKRRRIVFLILCISSAPLHLFYNAAIFKVIRENSYQIEYIPETSQRNQELERNTLSNLTENWQSIYGVENPSGYANLSLVFDYLLFTTKYQEQENRSELAGDITLPFVHFPYVSDIPYSDLQALRIETKDFPEDYNWIDLKVVKYYGRGESARRVVKFSANAVLRVIEAWGQRTEDSSLRVSLLFMLIVITFNAFKLITMLYVLLFDRHPRLVTVGDGIASFLENPDVYTSGYCTISVDEYLWRLRVQKRRHENRIIDEKIMKRIDGYWDIHRKRKGAAVLRMPIMMLVISMTISAGAIVAAMCMLFSDAPENGLSWGTSSTTGFSLSANPFISKGMLLNALVANTPQLILSAGYLLFNGFYTSMAIVGEYNDFSIQRKALRVSQPRGQQRSTYFLQLPYKWAIPLNTAAAALHWLLSQAIFFTRIDKMGSDGKLKREVSVSACNYSVRSSILLLFVISVLVAAATGVGLMRFKARMPYASSCSWVISAACHPPPEEVEPHLKRVKWGVVQSETYSIKGVPHCSFSSRHVRAPEPDVRYE</sequence>
<feature type="transmembrane region" description="Helical" evidence="2">
    <location>
        <begin position="105"/>
        <end position="127"/>
    </location>
</feature>
<dbReference type="EMBL" id="JBBWRZ010000002">
    <property type="protein sequence ID" value="KAK8243531.1"/>
    <property type="molecule type" value="Genomic_DNA"/>
</dbReference>
<proteinExistence type="predicted"/>
<keyword evidence="5" id="KW-1185">Reference proteome</keyword>
<feature type="compositionally biased region" description="Acidic residues" evidence="1">
    <location>
        <begin position="25"/>
        <end position="34"/>
    </location>
</feature>
<feature type="transmembrane region" description="Helical" evidence="2">
    <location>
        <begin position="612"/>
        <end position="636"/>
    </location>
</feature>
<evidence type="ECO:0000259" key="3">
    <source>
        <dbReference type="Pfam" id="PF20163"/>
    </source>
</evidence>
<evidence type="ECO:0000256" key="2">
    <source>
        <dbReference type="SAM" id="Phobius"/>
    </source>
</evidence>
<evidence type="ECO:0000313" key="4">
    <source>
        <dbReference type="EMBL" id="KAK8243531.1"/>
    </source>
</evidence>
<evidence type="ECO:0000256" key="1">
    <source>
        <dbReference type="SAM" id="MobiDB-lite"/>
    </source>
</evidence>
<gene>
    <name evidence="4" type="ORF">HDK90DRAFT_125707</name>
</gene>
<feature type="transmembrane region" description="Helical" evidence="2">
    <location>
        <begin position="156"/>
        <end position="176"/>
    </location>
</feature>
<protein>
    <recommendedName>
        <fullName evidence="3">DUF6536 domain-containing protein</fullName>
    </recommendedName>
</protein>
<dbReference type="PANTHER" id="PTHR35395">
    <property type="entry name" value="DUF6536 DOMAIN-CONTAINING PROTEIN"/>
    <property type="match status" value="1"/>
</dbReference>
<accession>A0ABR1YXU1</accession>
<feature type="domain" description="DUF6536" evidence="3">
    <location>
        <begin position="103"/>
        <end position="252"/>
    </location>
</feature>
<feature type="transmembrane region" description="Helical" evidence="2">
    <location>
        <begin position="559"/>
        <end position="579"/>
    </location>
</feature>
<feature type="transmembrane region" description="Helical" evidence="2">
    <location>
        <begin position="493"/>
        <end position="518"/>
    </location>
</feature>
<comment type="caution">
    <text evidence="4">The sequence shown here is derived from an EMBL/GenBank/DDBJ whole genome shotgun (WGS) entry which is preliminary data.</text>
</comment>
<name>A0ABR1YXU1_9PEZI</name>
<reference evidence="4 5" key="1">
    <citation type="submission" date="2024-04" db="EMBL/GenBank/DDBJ databases">
        <title>Phyllosticta paracitricarpa is synonymous to the EU quarantine fungus P. citricarpa based on phylogenomic analyses.</title>
        <authorList>
            <consortium name="Lawrence Berkeley National Laboratory"/>
            <person name="Van Ingen-Buijs V.A."/>
            <person name="Van Westerhoven A.C."/>
            <person name="Haridas S."/>
            <person name="Skiadas P."/>
            <person name="Martin F."/>
            <person name="Groenewald J.Z."/>
            <person name="Crous P.W."/>
            <person name="Seidl M.F."/>
        </authorList>
    </citation>
    <scope>NUCLEOTIDE SEQUENCE [LARGE SCALE GENOMIC DNA]</scope>
    <source>
        <strain evidence="4 5">CBS 123374</strain>
    </source>
</reference>
<feature type="compositionally biased region" description="Basic and acidic residues" evidence="1">
    <location>
        <begin position="1"/>
        <end position="23"/>
    </location>
</feature>
<organism evidence="4 5">
    <name type="scientific">Phyllosticta capitalensis</name>
    <dbReference type="NCBI Taxonomy" id="121624"/>
    <lineage>
        <taxon>Eukaryota</taxon>
        <taxon>Fungi</taxon>
        <taxon>Dikarya</taxon>
        <taxon>Ascomycota</taxon>
        <taxon>Pezizomycotina</taxon>
        <taxon>Dothideomycetes</taxon>
        <taxon>Dothideomycetes incertae sedis</taxon>
        <taxon>Botryosphaeriales</taxon>
        <taxon>Phyllostictaceae</taxon>
        <taxon>Phyllosticta</taxon>
    </lineage>
</organism>
<dbReference type="InterPro" id="IPR046623">
    <property type="entry name" value="DUF6536"/>
</dbReference>
<keyword evidence="2" id="KW-1133">Transmembrane helix</keyword>
<keyword evidence="2" id="KW-0472">Membrane</keyword>
<feature type="transmembrane region" description="Helical" evidence="2">
    <location>
        <begin position="393"/>
        <end position="415"/>
    </location>
</feature>
<keyword evidence="2" id="KW-0812">Transmembrane</keyword>
<dbReference type="Pfam" id="PF20163">
    <property type="entry name" value="DUF6536"/>
    <property type="match status" value="1"/>
</dbReference>
<dbReference type="PANTHER" id="PTHR35395:SF1">
    <property type="entry name" value="DUF6536 DOMAIN-CONTAINING PROTEIN"/>
    <property type="match status" value="1"/>
</dbReference>
<feature type="compositionally biased region" description="Polar residues" evidence="1">
    <location>
        <begin position="37"/>
        <end position="59"/>
    </location>
</feature>